<reference evidence="12 13" key="1">
    <citation type="submission" date="2016-07" db="EMBL/GenBank/DDBJ databases">
        <title>Genome and transcriptome analysis of iron-reducing fermentative bacteria Anoxybacter fermentans.</title>
        <authorList>
            <person name="Zeng X."/>
            <person name="Shao Z."/>
        </authorList>
    </citation>
    <scope>NUCLEOTIDE SEQUENCE [LARGE SCALE GENOMIC DNA]</scope>
    <source>
        <strain evidence="12 13">DY22613</strain>
    </source>
</reference>
<evidence type="ECO:0000259" key="11">
    <source>
        <dbReference type="Pfam" id="PF01467"/>
    </source>
</evidence>
<evidence type="ECO:0000256" key="6">
    <source>
        <dbReference type="ARBA" id="ARBA00022741"/>
    </source>
</evidence>
<comment type="pathway">
    <text evidence="2 10">Cofactor biosynthesis; NAD(+) biosynthesis; deamido-NAD(+) from nicotinate D-ribonucleotide: step 1/1.</text>
</comment>
<keyword evidence="13" id="KW-1185">Reference proteome</keyword>
<comment type="similarity">
    <text evidence="10">Belongs to the NadD family.</text>
</comment>
<evidence type="ECO:0000256" key="10">
    <source>
        <dbReference type="HAMAP-Rule" id="MF_00244"/>
    </source>
</evidence>
<dbReference type="InterPro" id="IPR005248">
    <property type="entry name" value="NadD/NMNAT"/>
</dbReference>
<evidence type="ECO:0000256" key="9">
    <source>
        <dbReference type="ARBA" id="ARBA00048721"/>
    </source>
</evidence>
<evidence type="ECO:0000256" key="8">
    <source>
        <dbReference type="ARBA" id="ARBA00023027"/>
    </source>
</evidence>
<evidence type="ECO:0000313" key="13">
    <source>
        <dbReference type="Proteomes" id="UP000267250"/>
    </source>
</evidence>
<dbReference type="PANTHER" id="PTHR39321">
    <property type="entry name" value="NICOTINATE-NUCLEOTIDE ADENYLYLTRANSFERASE-RELATED"/>
    <property type="match status" value="1"/>
</dbReference>
<proteinExistence type="inferred from homology"/>
<feature type="domain" description="Cytidyltransferase-like" evidence="11">
    <location>
        <begin position="9"/>
        <end position="174"/>
    </location>
</feature>
<evidence type="ECO:0000256" key="3">
    <source>
        <dbReference type="ARBA" id="ARBA00022642"/>
    </source>
</evidence>
<comment type="catalytic activity">
    <reaction evidence="9 10">
        <text>nicotinate beta-D-ribonucleotide + ATP + H(+) = deamido-NAD(+) + diphosphate</text>
        <dbReference type="Rhea" id="RHEA:22860"/>
        <dbReference type="ChEBI" id="CHEBI:15378"/>
        <dbReference type="ChEBI" id="CHEBI:30616"/>
        <dbReference type="ChEBI" id="CHEBI:33019"/>
        <dbReference type="ChEBI" id="CHEBI:57502"/>
        <dbReference type="ChEBI" id="CHEBI:58437"/>
        <dbReference type="EC" id="2.7.7.18"/>
    </reaction>
</comment>
<evidence type="ECO:0000256" key="1">
    <source>
        <dbReference type="ARBA" id="ARBA00002324"/>
    </source>
</evidence>
<dbReference type="AlphaFoldDB" id="A0A3Q9HQ69"/>
<keyword evidence="3 10" id="KW-0662">Pyridine nucleotide biosynthesis</keyword>
<dbReference type="NCBIfam" id="TIGR00125">
    <property type="entry name" value="cyt_tran_rel"/>
    <property type="match status" value="1"/>
</dbReference>
<accession>A0A3Q9HQ69</accession>
<dbReference type="NCBIfam" id="NF000840">
    <property type="entry name" value="PRK00071.1-3"/>
    <property type="match status" value="1"/>
</dbReference>
<protein>
    <recommendedName>
        <fullName evidence="10">Probable nicotinate-nucleotide adenylyltransferase</fullName>
        <ecNumber evidence="10">2.7.7.18</ecNumber>
    </recommendedName>
    <alternativeName>
        <fullName evidence="10">Deamido-NAD(+) diphosphorylase</fullName>
    </alternativeName>
    <alternativeName>
        <fullName evidence="10">Deamido-NAD(+) pyrophosphorylase</fullName>
    </alternativeName>
    <alternativeName>
        <fullName evidence="10">Nicotinate mononucleotide adenylyltransferase</fullName>
        <shortName evidence="10">NaMN adenylyltransferase</shortName>
    </alternativeName>
</protein>
<evidence type="ECO:0000313" key="12">
    <source>
        <dbReference type="EMBL" id="AZR73206.1"/>
    </source>
</evidence>
<dbReference type="RefSeq" id="WP_127016539.1">
    <property type="nucleotide sequence ID" value="NZ_CP016379.1"/>
</dbReference>
<keyword evidence="7 10" id="KW-0067">ATP-binding</keyword>
<organism evidence="12 13">
    <name type="scientific">Anoxybacter fermentans</name>
    <dbReference type="NCBI Taxonomy" id="1323375"/>
    <lineage>
        <taxon>Bacteria</taxon>
        <taxon>Bacillati</taxon>
        <taxon>Bacillota</taxon>
        <taxon>Clostridia</taxon>
        <taxon>Halanaerobiales</taxon>
        <taxon>Anoxybacter</taxon>
    </lineage>
</organism>
<evidence type="ECO:0000256" key="5">
    <source>
        <dbReference type="ARBA" id="ARBA00022695"/>
    </source>
</evidence>
<evidence type="ECO:0000256" key="4">
    <source>
        <dbReference type="ARBA" id="ARBA00022679"/>
    </source>
</evidence>
<keyword evidence="5 10" id="KW-0548">Nucleotidyltransferase</keyword>
<dbReference type="GO" id="GO:0009435">
    <property type="term" value="P:NAD+ biosynthetic process"/>
    <property type="evidence" value="ECO:0007669"/>
    <property type="project" value="UniProtKB-UniRule"/>
</dbReference>
<dbReference type="KEGG" id="aft:BBF96_07290"/>
<name>A0A3Q9HQ69_9FIRM</name>
<dbReference type="GO" id="GO:0004515">
    <property type="term" value="F:nicotinate-nucleotide adenylyltransferase activity"/>
    <property type="evidence" value="ECO:0007669"/>
    <property type="project" value="UniProtKB-UniRule"/>
</dbReference>
<dbReference type="Gene3D" id="3.40.50.620">
    <property type="entry name" value="HUPs"/>
    <property type="match status" value="1"/>
</dbReference>
<dbReference type="SUPFAM" id="SSF52374">
    <property type="entry name" value="Nucleotidylyl transferase"/>
    <property type="match status" value="1"/>
</dbReference>
<dbReference type="CDD" id="cd02165">
    <property type="entry name" value="NMNAT"/>
    <property type="match status" value="1"/>
</dbReference>
<dbReference type="EMBL" id="CP016379">
    <property type="protein sequence ID" value="AZR73206.1"/>
    <property type="molecule type" value="Genomic_DNA"/>
</dbReference>
<keyword evidence="4 10" id="KW-0808">Transferase</keyword>
<evidence type="ECO:0000256" key="7">
    <source>
        <dbReference type="ARBA" id="ARBA00022840"/>
    </source>
</evidence>
<dbReference type="InterPro" id="IPR004821">
    <property type="entry name" value="Cyt_trans-like"/>
</dbReference>
<keyword evidence="6 10" id="KW-0547">Nucleotide-binding</keyword>
<dbReference type="HAMAP" id="MF_00244">
    <property type="entry name" value="NaMN_adenylyltr"/>
    <property type="match status" value="1"/>
</dbReference>
<dbReference type="NCBIfam" id="TIGR00482">
    <property type="entry name" value="nicotinate (nicotinamide) nucleotide adenylyltransferase"/>
    <property type="match status" value="1"/>
</dbReference>
<gene>
    <name evidence="10" type="primary">nadD</name>
    <name evidence="12" type="ORF">BBF96_07290</name>
</gene>
<dbReference type="UniPathway" id="UPA00253">
    <property type="reaction ID" value="UER00332"/>
</dbReference>
<dbReference type="PANTHER" id="PTHR39321:SF3">
    <property type="entry name" value="PHOSPHOPANTETHEINE ADENYLYLTRANSFERASE"/>
    <property type="match status" value="1"/>
</dbReference>
<dbReference type="EC" id="2.7.7.18" evidence="10"/>
<dbReference type="OrthoDB" id="5295945at2"/>
<dbReference type="InterPro" id="IPR014729">
    <property type="entry name" value="Rossmann-like_a/b/a_fold"/>
</dbReference>
<comment type="function">
    <text evidence="1 10">Catalyzes the reversible adenylation of nicotinate mononucleotide (NaMN) to nicotinic acid adenine dinucleotide (NaAD).</text>
</comment>
<keyword evidence="8 10" id="KW-0520">NAD</keyword>
<sequence>MSEEQAIGIMGGTFDPIHYGHLMLADCALDQFKLEQVIFVPSANPPHKFNKKITPVEMRYEMTLLATMDNPYFTVSKVEMKRPGSSYTIDTVKYFRERYPEYQIYFITGADTILEIDTWKSPNELMQIVYFIAAVRPGYSFERLEKEFYQKYRDRIFFLEMPEIGISSTDIRNRIKAGKTIKYQVHPAVEAYIKKYQLYLKE</sequence>
<dbReference type="GO" id="GO:0005524">
    <property type="term" value="F:ATP binding"/>
    <property type="evidence" value="ECO:0007669"/>
    <property type="project" value="UniProtKB-KW"/>
</dbReference>
<dbReference type="Proteomes" id="UP000267250">
    <property type="component" value="Chromosome"/>
</dbReference>
<evidence type="ECO:0000256" key="2">
    <source>
        <dbReference type="ARBA" id="ARBA00005019"/>
    </source>
</evidence>
<dbReference type="Pfam" id="PF01467">
    <property type="entry name" value="CTP_transf_like"/>
    <property type="match status" value="1"/>
</dbReference>